<dbReference type="EMBL" id="JAAOLE020000001">
    <property type="protein sequence ID" value="NVI46431.1"/>
    <property type="molecule type" value="Genomic_DNA"/>
</dbReference>
<dbReference type="AlphaFoldDB" id="A0A973W2N9"/>
<reference evidence="2" key="1">
    <citation type="submission" date="2020-06" db="EMBL/GenBank/DDBJ databases">
        <title>Whole Genome Sequence of Bradyrhizobium sp. Strain 1S1.</title>
        <authorList>
            <person name="Bromfield E.S.P."/>
            <person name="Cloutier S."/>
        </authorList>
    </citation>
    <scope>NUCLEOTIDE SEQUENCE [LARGE SCALE GENOMIC DNA]</scope>
    <source>
        <strain evidence="2">1S1</strain>
    </source>
</reference>
<comment type="caution">
    <text evidence="2">The sequence shown here is derived from an EMBL/GenBank/DDBJ whole genome shotgun (WGS) entry which is preliminary data.</text>
</comment>
<organism evidence="2">
    <name type="scientific">Bradyrhizobium septentrionale</name>
    <dbReference type="NCBI Taxonomy" id="1404411"/>
    <lineage>
        <taxon>Bacteria</taxon>
        <taxon>Pseudomonadati</taxon>
        <taxon>Pseudomonadota</taxon>
        <taxon>Alphaproteobacteria</taxon>
        <taxon>Hyphomicrobiales</taxon>
        <taxon>Nitrobacteraceae</taxon>
        <taxon>Bradyrhizobium</taxon>
    </lineage>
</organism>
<dbReference type="RefSeq" id="WP_166205753.1">
    <property type="nucleotide sequence ID" value="NZ_CP088285.1"/>
</dbReference>
<sequence>MDRKETVYEMLERRERELTHELAGLKGEIDVRENELAHVRSARRQIDMLGGNDAARFGKLSGVAATGNPIEDSASGPTLEGVVNVAIGVGSLIAKTSRIIAEAQDRNPFLQFEGLTIKQLIVKALGDHFLNGASASELRDFIENAYDRNIERSSLTPQLSRLRDEGVVEYFQPQSETETGPKAFVVARQFNSAIRRFPLGAELVVPDDADALRILKKELEPRELEDLIKRRWIVPHGAGLWRLAHQGSNHPTLIEGKAG</sequence>
<evidence type="ECO:0000256" key="1">
    <source>
        <dbReference type="SAM" id="Coils"/>
    </source>
</evidence>
<evidence type="ECO:0000313" key="2">
    <source>
        <dbReference type="EMBL" id="NVI46431.1"/>
    </source>
</evidence>
<keyword evidence="1" id="KW-0175">Coiled coil</keyword>
<feature type="coiled-coil region" evidence="1">
    <location>
        <begin position="1"/>
        <end position="28"/>
    </location>
</feature>
<protein>
    <submittedName>
        <fullName evidence="2">Uncharacterized protein</fullName>
    </submittedName>
</protein>
<name>A0A973W2N9_9BRAD</name>
<accession>A0A973W2N9</accession>
<gene>
    <name evidence="2" type="ORF">HAP48_026420</name>
</gene>
<proteinExistence type="predicted"/>